<dbReference type="Gene3D" id="1.20.58.1480">
    <property type="match status" value="1"/>
</dbReference>
<evidence type="ECO:0000313" key="2">
    <source>
        <dbReference type="EMBL" id="APW59128.1"/>
    </source>
</evidence>
<gene>
    <name evidence="2" type="primary">lon_3</name>
    <name evidence="2" type="ORF">BSF38_00542</name>
</gene>
<feature type="domain" description="Lon N-terminal" evidence="1">
    <location>
        <begin position="14"/>
        <end position="209"/>
    </location>
</feature>
<proteinExistence type="predicted"/>
<dbReference type="AlphaFoldDB" id="A0A1U7CJP5"/>
<keyword evidence="3" id="KW-1185">Reference proteome</keyword>
<evidence type="ECO:0000259" key="1">
    <source>
        <dbReference type="PROSITE" id="PS51787"/>
    </source>
</evidence>
<dbReference type="InterPro" id="IPR003111">
    <property type="entry name" value="Lon_prtase_N"/>
</dbReference>
<dbReference type="PANTHER" id="PTHR46732">
    <property type="entry name" value="ATP-DEPENDENT PROTEASE LA (LON) DOMAIN PROTEIN"/>
    <property type="match status" value="1"/>
</dbReference>
<dbReference type="EC" id="3.4.21.53" evidence="2"/>
<dbReference type="PROSITE" id="PS51787">
    <property type="entry name" value="LON_N"/>
    <property type="match status" value="1"/>
</dbReference>
<dbReference type="GO" id="GO:0006508">
    <property type="term" value="P:proteolysis"/>
    <property type="evidence" value="ECO:0007669"/>
    <property type="project" value="UniProtKB-KW"/>
</dbReference>
<protein>
    <submittedName>
        <fullName evidence="2">Lon protease</fullName>
        <ecNumber evidence="2">3.4.21.53</ecNumber>
    </submittedName>
</protein>
<dbReference type="Pfam" id="PF02190">
    <property type="entry name" value="LON_substr_bdg"/>
    <property type="match status" value="1"/>
</dbReference>
<keyword evidence="2" id="KW-0378">Hydrolase</keyword>
<dbReference type="PANTHER" id="PTHR46732:SF8">
    <property type="entry name" value="ATP-DEPENDENT PROTEASE LA (LON) DOMAIN PROTEIN"/>
    <property type="match status" value="1"/>
</dbReference>
<reference evidence="3" key="1">
    <citation type="submission" date="2016-12" db="EMBL/GenBank/DDBJ databases">
        <title>Comparative genomics of four Isosphaeraceae planctomycetes: a common pool of plasmids and glycoside hydrolase genes.</title>
        <authorList>
            <person name="Ivanova A."/>
        </authorList>
    </citation>
    <scope>NUCLEOTIDE SEQUENCE [LARGE SCALE GENOMIC DNA]</scope>
    <source>
        <strain evidence="3">PX4</strain>
    </source>
</reference>
<dbReference type="STRING" id="1387353.BSF38_00542"/>
<dbReference type="Gene3D" id="2.30.130.40">
    <property type="entry name" value="LON domain-like"/>
    <property type="match status" value="1"/>
</dbReference>
<dbReference type="Proteomes" id="UP000186309">
    <property type="component" value="Chromosome"/>
</dbReference>
<sequence>MDDDLDLRDFSDVTRLFPLPKVVLFPHVVLPLHIFEPRYRQMTEDALADDRLITIVQLKTVPDVGGWTEPAAVEEVGCLGKIIRHERLADGRFNLLLLGRKRVRLRCEPPSGRLYRVAEVDVLDDLAPGDSEAARRAGLVDLFRRVVGREHALDPDFSKLLNASAPLGVLVDVMAHALSLPIELKQSLLNEPSVEKRCGTIQELLERLEQIAGSAPRTHPFPPDFSLN</sequence>
<dbReference type="RefSeq" id="WP_076343346.1">
    <property type="nucleotide sequence ID" value="NZ_CP019082.1"/>
</dbReference>
<dbReference type="SMART" id="SM00464">
    <property type="entry name" value="LON"/>
    <property type="match status" value="1"/>
</dbReference>
<dbReference type="GO" id="GO:0004252">
    <property type="term" value="F:serine-type endopeptidase activity"/>
    <property type="evidence" value="ECO:0007669"/>
    <property type="project" value="UniProtKB-EC"/>
</dbReference>
<dbReference type="InterPro" id="IPR046336">
    <property type="entry name" value="Lon_prtase_N_sf"/>
</dbReference>
<dbReference type="KEGG" id="pbor:BSF38_00542"/>
<dbReference type="InterPro" id="IPR015947">
    <property type="entry name" value="PUA-like_sf"/>
</dbReference>
<evidence type="ECO:0000313" key="3">
    <source>
        <dbReference type="Proteomes" id="UP000186309"/>
    </source>
</evidence>
<dbReference type="EMBL" id="CP019082">
    <property type="protein sequence ID" value="APW59128.1"/>
    <property type="molecule type" value="Genomic_DNA"/>
</dbReference>
<dbReference type="SUPFAM" id="SSF88697">
    <property type="entry name" value="PUA domain-like"/>
    <property type="match status" value="1"/>
</dbReference>
<name>A0A1U7CJP5_9BACT</name>
<accession>A0A1U7CJP5</accession>
<organism evidence="2 3">
    <name type="scientific">Paludisphaera borealis</name>
    <dbReference type="NCBI Taxonomy" id="1387353"/>
    <lineage>
        <taxon>Bacteria</taxon>
        <taxon>Pseudomonadati</taxon>
        <taxon>Planctomycetota</taxon>
        <taxon>Planctomycetia</taxon>
        <taxon>Isosphaerales</taxon>
        <taxon>Isosphaeraceae</taxon>
        <taxon>Paludisphaera</taxon>
    </lineage>
</organism>
<keyword evidence="2" id="KW-0645">Protease</keyword>